<keyword evidence="4" id="KW-1133">Transmembrane helix</keyword>
<comment type="caution">
    <text evidence="5">The sequence shown here is derived from an EMBL/GenBank/DDBJ whole genome shotgun (WGS) entry which is preliminary data.</text>
</comment>
<dbReference type="AlphaFoldDB" id="A0AAD5K2F1"/>
<dbReference type="GO" id="GO:0016020">
    <property type="term" value="C:membrane"/>
    <property type="evidence" value="ECO:0007669"/>
    <property type="project" value="UniProtKB-SubCell"/>
</dbReference>
<evidence type="ECO:0000256" key="4">
    <source>
        <dbReference type="SAM" id="Phobius"/>
    </source>
</evidence>
<dbReference type="Proteomes" id="UP001209540">
    <property type="component" value="Unassembled WGS sequence"/>
</dbReference>
<keyword evidence="6" id="KW-1185">Reference proteome</keyword>
<protein>
    <submittedName>
        <fullName evidence="5">Uncharacterized protein</fullName>
    </submittedName>
</protein>
<sequence>MFGNSPQGRHLGELRRYIDDPYRVARRGDSGTDFDEIISVSPGSDIAHSRSASDSSTRKLTSTPTPIPIRDYYEDDPYARPINSDTKRNSKLGYLERITERANSYLPYSHHQRDPNAPITPIYIEDTPSVIGASDKDRTISIQPELNNNNNNNNQNHHDGATPSMTARVMGGYTTSPLTGAEGDQIEFSKRKTRRRWCGLRKRIITFFIFLFCAAIALIWYFVWPRVPQLMFEDVDGPSYYHVNNNDTQQVYFNASWILNMTADNNANWIPTHIRDMAVTVFYRPTNQPFGHGNSGSFQLSPRSFQIVEIPISIYILVDSNDPTYVAVANACGPRDNAPSLPTTENSFNIDFLVDISISGIAWSTTKNVSVPQGFACPLV</sequence>
<feature type="compositionally biased region" description="Polar residues" evidence="3">
    <location>
        <begin position="50"/>
        <end position="64"/>
    </location>
</feature>
<reference evidence="5" key="2">
    <citation type="submission" date="2023-02" db="EMBL/GenBank/DDBJ databases">
        <authorList>
            <consortium name="DOE Joint Genome Institute"/>
            <person name="Mondo S.J."/>
            <person name="Chang Y."/>
            <person name="Wang Y."/>
            <person name="Ahrendt S."/>
            <person name="Andreopoulos W."/>
            <person name="Barry K."/>
            <person name="Beard J."/>
            <person name="Benny G.L."/>
            <person name="Blankenship S."/>
            <person name="Bonito G."/>
            <person name="Cuomo C."/>
            <person name="Desiro A."/>
            <person name="Gervers K.A."/>
            <person name="Hundley H."/>
            <person name="Kuo A."/>
            <person name="LaButti K."/>
            <person name="Lang B.F."/>
            <person name="Lipzen A."/>
            <person name="O'Donnell K."/>
            <person name="Pangilinan J."/>
            <person name="Reynolds N."/>
            <person name="Sandor L."/>
            <person name="Smith M.W."/>
            <person name="Tsang A."/>
            <person name="Grigoriev I.V."/>
            <person name="Stajich J.E."/>
            <person name="Spatafora J.W."/>
        </authorList>
    </citation>
    <scope>NUCLEOTIDE SEQUENCE</scope>
    <source>
        <strain evidence="5">RSA 2281</strain>
    </source>
</reference>
<name>A0AAD5K2F1_9FUNG</name>
<dbReference type="EMBL" id="JAIXMP010000010">
    <property type="protein sequence ID" value="KAI9266473.1"/>
    <property type="molecule type" value="Genomic_DNA"/>
</dbReference>
<keyword evidence="4" id="KW-0812">Transmembrane</keyword>
<feature type="transmembrane region" description="Helical" evidence="4">
    <location>
        <begin position="204"/>
        <end position="224"/>
    </location>
</feature>
<keyword evidence="2 4" id="KW-0472">Membrane</keyword>
<organism evidence="5 6">
    <name type="scientific">Phascolomyces articulosus</name>
    <dbReference type="NCBI Taxonomy" id="60185"/>
    <lineage>
        <taxon>Eukaryota</taxon>
        <taxon>Fungi</taxon>
        <taxon>Fungi incertae sedis</taxon>
        <taxon>Mucoromycota</taxon>
        <taxon>Mucoromycotina</taxon>
        <taxon>Mucoromycetes</taxon>
        <taxon>Mucorales</taxon>
        <taxon>Lichtheimiaceae</taxon>
        <taxon>Phascolomyces</taxon>
    </lineage>
</organism>
<dbReference type="GO" id="GO:0098542">
    <property type="term" value="P:defense response to other organism"/>
    <property type="evidence" value="ECO:0007669"/>
    <property type="project" value="InterPro"/>
</dbReference>
<accession>A0AAD5K2F1</accession>
<dbReference type="PANTHER" id="PTHR31234:SF2">
    <property type="entry name" value="OS05G0199100 PROTEIN"/>
    <property type="match status" value="1"/>
</dbReference>
<dbReference type="PANTHER" id="PTHR31234">
    <property type="entry name" value="LATE EMBRYOGENESIS ABUNDANT (LEA) HYDROXYPROLINE-RICH GLYCOPROTEIN FAMILY"/>
    <property type="match status" value="1"/>
</dbReference>
<evidence type="ECO:0000256" key="2">
    <source>
        <dbReference type="ARBA" id="ARBA00023136"/>
    </source>
</evidence>
<evidence type="ECO:0000256" key="1">
    <source>
        <dbReference type="ARBA" id="ARBA00004370"/>
    </source>
</evidence>
<evidence type="ECO:0000256" key="3">
    <source>
        <dbReference type="SAM" id="MobiDB-lite"/>
    </source>
</evidence>
<reference evidence="5" key="1">
    <citation type="journal article" date="2022" name="IScience">
        <title>Evolution of zygomycete secretomes and the origins of terrestrial fungal ecologies.</title>
        <authorList>
            <person name="Chang Y."/>
            <person name="Wang Y."/>
            <person name="Mondo S."/>
            <person name="Ahrendt S."/>
            <person name="Andreopoulos W."/>
            <person name="Barry K."/>
            <person name="Beard J."/>
            <person name="Benny G.L."/>
            <person name="Blankenship S."/>
            <person name="Bonito G."/>
            <person name="Cuomo C."/>
            <person name="Desiro A."/>
            <person name="Gervers K.A."/>
            <person name="Hundley H."/>
            <person name="Kuo A."/>
            <person name="LaButti K."/>
            <person name="Lang B.F."/>
            <person name="Lipzen A."/>
            <person name="O'Donnell K."/>
            <person name="Pangilinan J."/>
            <person name="Reynolds N."/>
            <person name="Sandor L."/>
            <person name="Smith M.E."/>
            <person name="Tsang A."/>
            <person name="Grigoriev I.V."/>
            <person name="Stajich J.E."/>
            <person name="Spatafora J.W."/>
        </authorList>
    </citation>
    <scope>NUCLEOTIDE SEQUENCE</scope>
    <source>
        <strain evidence="5">RSA 2281</strain>
    </source>
</reference>
<gene>
    <name evidence="5" type="ORF">BDA99DRAFT_535903</name>
</gene>
<dbReference type="InterPro" id="IPR044839">
    <property type="entry name" value="NDR1-like"/>
</dbReference>
<evidence type="ECO:0000313" key="6">
    <source>
        <dbReference type="Proteomes" id="UP001209540"/>
    </source>
</evidence>
<proteinExistence type="predicted"/>
<comment type="subcellular location">
    <subcellularLocation>
        <location evidence="1">Membrane</location>
    </subcellularLocation>
</comment>
<evidence type="ECO:0000313" key="5">
    <source>
        <dbReference type="EMBL" id="KAI9266473.1"/>
    </source>
</evidence>
<feature type="region of interest" description="Disordered" evidence="3">
    <location>
        <begin position="44"/>
        <end position="87"/>
    </location>
</feature>